<dbReference type="eggNOG" id="COG1819">
    <property type="taxonomic scope" value="Bacteria"/>
</dbReference>
<evidence type="ECO:0000259" key="3">
    <source>
        <dbReference type="Pfam" id="PF04101"/>
    </source>
</evidence>
<dbReference type="PATRIC" id="fig|1345695.10.peg.4429"/>
<sequence>MKIVFFTFPYAGHAAPNIPLFQELLKRKVKLIIFGSEIYLKKYLIGDNVVFEPYPQYITDACKINTDLSLTPEEAAVAYYSYYYDEDRSRRREYLMADIANHFYIDYYEKLKEFNPDSIMYDYNAFFTKKIMSKLKVKCMELNSNTCEPESLIKSKSWKSFISNIVANQVKESSSLDEIITMNRKMHRLYKKILYQYEIDDIEKNYFAYHCPELQNEVELVNPSNIYLGFNLPKVPNCEKDGSIYVSRGTMSDTFGVQTLLKTLKSLGNIDAKIIASLGNNKAAQAIINEEVCPDNVKVNLYTDQLKCLGNASIFVTHGGITGVRESLMNMTPMVVIPVNFNDYQVGKALEKVHAGILIEKYPLDKNEIEEKVNYMMAHVNEYRDGVNYIAEKLRLRWDEFGVNYLLKEIY</sequence>
<dbReference type="EMBL" id="CP006721">
    <property type="protein sequence ID" value="AGX41361.1"/>
    <property type="molecule type" value="Genomic_DNA"/>
</dbReference>
<proteinExistence type="predicted"/>
<keyword evidence="2 4" id="KW-0808">Transferase</keyword>
<dbReference type="PANTHER" id="PTHR48043">
    <property type="entry name" value="EG:EG0003.4 PROTEIN-RELATED"/>
    <property type="match status" value="1"/>
</dbReference>
<dbReference type="GO" id="GO:0016758">
    <property type="term" value="F:hexosyltransferase activity"/>
    <property type="evidence" value="ECO:0007669"/>
    <property type="project" value="InterPro"/>
</dbReference>
<dbReference type="OrthoDB" id="6620093at2"/>
<feature type="domain" description="Glycosyl transferase family 28 C-terminal" evidence="3">
    <location>
        <begin position="259"/>
        <end position="379"/>
    </location>
</feature>
<name>U5MNV7_CLOSA</name>
<evidence type="ECO:0000256" key="2">
    <source>
        <dbReference type="ARBA" id="ARBA00022679"/>
    </source>
</evidence>
<reference evidence="4 5" key="1">
    <citation type="journal article" date="2013" name="Genome Announc.">
        <title>Complete Genome Sequence of the Solvent Producer Clostridium saccharobutylicum NCP262 (DSM 13864).</title>
        <authorList>
            <person name="Poehlein A."/>
            <person name="Hartwich K."/>
            <person name="Krabben P."/>
            <person name="Ehrenreich A."/>
            <person name="Liebl W."/>
            <person name="Durre P."/>
            <person name="Gottschalk G."/>
            <person name="Daniel R."/>
        </authorList>
    </citation>
    <scope>NUCLEOTIDE SEQUENCE [LARGE SCALE GENOMIC DNA]</scope>
    <source>
        <strain evidence="4">DSM 13864</strain>
    </source>
</reference>
<organism evidence="4 5">
    <name type="scientific">Clostridium saccharobutylicum DSM 13864</name>
    <dbReference type="NCBI Taxonomy" id="1345695"/>
    <lineage>
        <taxon>Bacteria</taxon>
        <taxon>Bacillati</taxon>
        <taxon>Bacillota</taxon>
        <taxon>Clostridia</taxon>
        <taxon>Eubacteriales</taxon>
        <taxon>Clostridiaceae</taxon>
        <taxon>Clostridium</taxon>
    </lineage>
</organism>
<dbReference type="KEGG" id="csb:CLSA_c03090"/>
<dbReference type="RefSeq" id="WP_022743650.1">
    <property type="nucleotide sequence ID" value="NC_022571.1"/>
</dbReference>
<dbReference type="GeneID" id="55472876"/>
<dbReference type="InterPro" id="IPR007235">
    <property type="entry name" value="Glyco_trans_28_C"/>
</dbReference>
<evidence type="ECO:0000313" key="4">
    <source>
        <dbReference type="EMBL" id="AGX41361.1"/>
    </source>
</evidence>
<keyword evidence="1" id="KW-0328">Glycosyltransferase</keyword>
<dbReference type="SUPFAM" id="SSF53756">
    <property type="entry name" value="UDP-Glycosyltransferase/glycogen phosphorylase"/>
    <property type="match status" value="1"/>
</dbReference>
<dbReference type="Gene3D" id="3.40.50.2000">
    <property type="entry name" value="Glycogen Phosphorylase B"/>
    <property type="match status" value="2"/>
</dbReference>
<evidence type="ECO:0000256" key="1">
    <source>
        <dbReference type="ARBA" id="ARBA00022676"/>
    </source>
</evidence>
<dbReference type="Proteomes" id="UP000017118">
    <property type="component" value="Chromosome"/>
</dbReference>
<dbReference type="AlphaFoldDB" id="U5MNV7"/>
<dbReference type="Pfam" id="PF04101">
    <property type="entry name" value="Glyco_tran_28_C"/>
    <property type="match status" value="1"/>
</dbReference>
<gene>
    <name evidence="4" type="ORF">CLSA_c03090</name>
</gene>
<dbReference type="PANTHER" id="PTHR48043:SF145">
    <property type="entry name" value="FI06409P-RELATED"/>
    <property type="match status" value="1"/>
</dbReference>
<accession>U5MNV7</accession>
<protein>
    <submittedName>
        <fullName evidence="4">Glycosyltransferase family 28 C-terminal domain protein</fullName>
    </submittedName>
</protein>
<evidence type="ECO:0000313" key="5">
    <source>
        <dbReference type="Proteomes" id="UP000017118"/>
    </source>
</evidence>
<keyword evidence="5" id="KW-1185">Reference proteome</keyword>
<dbReference type="HOGENOM" id="CLU_000537_7_1_9"/>
<dbReference type="InterPro" id="IPR050271">
    <property type="entry name" value="UDP-glycosyltransferase"/>
</dbReference>